<organism evidence="2">
    <name type="scientific">Tanacetum cinerariifolium</name>
    <name type="common">Dalmatian daisy</name>
    <name type="synonym">Chrysanthemum cinerariifolium</name>
    <dbReference type="NCBI Taxonomy" id="118510"/>
    <lineage>
        <taxon>Eukaryota</taxon>
        <taxon>Viridiplantae</taxon>
        <taxon>Streptophyta</taxon>
        <taxon>Embryophyta</taxon>
        <taxon>Tracheophyta</taxon>
        <taxon>Spermatophyta</taxon>
        <taxon>Magnoliopsida</taxon>
        <taxon>eudicotyledons</taxon>
        <taxon>Gunneridae</taxon>
        <taxon>Pentapetalae</taxon>
        <taxon>asterids</taxon>
        <taxon>campanulids</taxon>
        <taxon>Asterales</taxon>
        <taxon>Asteraceae</taxon>
        <taxon>Asteroideae</taxon>
        <taxon>Anthemideae</taxon>
        <taxon>Anthemidinae</taxon>
        <taxon>Tanacetum</taxon>
    </lineage>
</organism>
<accession>A0A6L2MWR2</accession>
<keyword evidence="2" id="KW-0695">RNA-directed DNA polymerase</keyword>
<keyword evidence="2" id="KW-0808">Transferase</keyword>
<evidence type="ECO:0000313" key="2">
    <source>
        <dbReference type="EMBL" id="GEU77849.1"/>
    </source>
</evidence>
<feature type="compositionally biased region" description="Basic and acidic residues" evidence="1">
    <location>
        <begin position="240"/>
        <end position="252"/>
    </location>
</feature>
<keyword evidence="2" id="KW-0548">Nucleotidyltransferase</keyword>
<feature type="compositionally biased region" description="Basic and acidic residues" evidence="1">
    <location>
        <begin position="154"/>
        <end position="165"/>
    </location>
</feature>
<name>A0A6L2MWR2_TANCI</name>
<evidence type="ECO:0000256" key="1">
    <source>
        <dbReference type="SAM" id="MobiDB-lite"/>
    </source>
</evidence>
<gene>
    <name evidence="2" type="ORF">Tci_049827</name>
</gene>
<comment type="caution">
    <text evidence="2">The sequence shown here is derived from an EMBL/GenBank/DDBJ whole genome shotgun (WGS) entry which is preliminary data.</text>
</comment>
<protein>
    <submittedName>
        <fullName evidence="2">Reverse transcriptase domain-containing protein</fullName>
    </submittedName>
</protein>
<feature type="region of interest" description="Disordered" evidence="1">
    <location>
        <begin position="148"/>
        <end position="202"/>
    </location>
</feature>
<proteinExistence type="predicted"/>
<feature type="compositionally biased region" description="Low complexity" evidence="1">
    <location>
        <begin position="166"/>
        <end position="186"/>
    </location>
</feature>
<reference evidence="2" key="1">
    <citation type="journal article" date="2019" name="Sci. Rep.">
        <title>Draft genome of Tanacetum cinerariifolium, the natural source of mosquito coil.</title>
        <authorList>
            <person name="Yamashiro T."/>
            <person name="Shiraishi A."/>
            <person name="Satake H."/>
            <person name="Nakayama K."/>
        </authorList>
    </citation>
    <scope>NUCLEOTIDE SEQUENCE</scope>
</reference>
<dbReference type="GO" id="GO:0003964">
    <property type="term" value="F:RNA-directed DNA polymerase activity"/>
    <property type="evidence" value="ECO:0007669"/>
    <property type="project" value="UniProtKB-KW"/>
</dbReference>
<dbReference type="AlphaFoldDB" id="A0A6L2MWR2"/>
<dbReference type="EMBL" id="BKCJ010007555">
    <property type="protein sequence ID" value="GEU77849.1"/>
    <property type="molecule type" value="Genomic_DNA"/>
</dbReference>
<sequence length="299" mass="33722">MARSGMDLMMAKLLSFKLYVSILASAAIFVKMGVLQIVSEPRVMSSPNHPTSDIEDAFSSNFLDYISASPDYVSASSGKTFFESSNNSSGLVPIASPTLLLFHDDPYMKVMHAYYAQESPIPLPVIPQTLEEAINIAQRLMDQIIKRGSMQGTSDHKRKFDDRRNSNNNNIYPNNCINNYQNNHNNNRNRKNDYRQQQNRRPKTFSAYAATPAENNGYTGNRPLLLKGKQQCPRKNIPAKRQERSPRPERSHGYHAKIICDEKVIHIPINGEILIIRGAAPVARAPYRLAPSEMQELSN</sequence>
<feature type="region of interest" description="Disordered" evidence="1">
    <location>
        <begin position="233"/>
        <end position="252"/>
    </location>
</feature>